<protein>
    <submittedName>
        <fullName evidence="8">DNA internalization-related competence protein ComEC/Rec2</fullName>
    </submittedName>
</protein>
<feature type="transmembrane region" description="Helical" evidence="6">
    <location>
        <begin position="483"/>
        <end position="502"/>
    </location>
</feature>
<dbReference type="KEGG" id="obj:EIO64_00570"/>
<evidence type="ECO:0000256" key="5">
    <source>
        <dbReference type="ARBA" id="ARBA00023136"/>
    </source>
</evidence>
<dbReference type="AlphaFoldDB" id="A0A4D7ATQ9"/>
<dbReference type="InterPro" id="IPR001279">
    <property type="entry name" value="Metallo-B-lactamas"/>
</dbReference>
<dbReference type="RefSeq" id="WP_119311035.1">
    <property type="nucleotide sequence ID" value="NZ_CP034413.3"/>
</dbReference>
<dbReference type="PANTHER" id="PTHR30619:SF1">
    <property type="entry name" value="RECOMBINATION PROTEIN 2"/>
    <property type="match status" value="1"/>
</dbReference>
<dbReference type="InterPro" id="IPR004477">
    <property type="entry name" value="ComEC_N"/>
</dbReference>
<evidence type="ECO:0000256" key="4">
    <source>
        <dbReference type="ARBA" id="ARBA00022989"/>
    </source>
</evidence>
<evidence type="ECO:0000256" key="6">
    <source>
        <dbReference type="SAM" id="Phobius"/>
    </source>
</evidence>
<evidence type="ECO:0000256" key="2">
    <source>
        <dbReference type="ARBA" id="ARBA00022475"/>
    </source>
</evidence>
<dbReference type="Proteomes" id="UP000298642">
    <property type="component" value="Chromosome"/>
</dbReference>
<dbReference type="Gene3D" id="3.60.15.10">
    <property type="entry name" value="Ribonuclease Z/Hydroxyacylglutathione hydrolase-like"/>
    <property type="match status" value="1"/>
</dbReference>
<dbReference type="Pfam" id="PF03772">
    <property type="entry name" value="Competence"/>
    <property type="match status" value="1"/>
</dbReference>
<evidence type="ECO:0000313" key="9">
    <source>
        <dbReference type="Proteomes" id="UP000298642"/>
    </source>
</evidence>
<evidence type="ECO:0000313" key="8">
    <source>
        <dbReference type="EMBL" id="QCI57907.1"/>
    </source>
</evidence>
<dbReference type="EMBL" id="CP034413">
    <property type="protein sequence ID" value="QCI57907.1"/>
    <property type="molecule type" value="Genomic_DNA"/>
</dbReference>
<dbReference type="SUPFAM" id="SSF56281">
    <property type="entry name" value="Metallo-hydrolase/oxidoreductase"/>
    <property type="match status" value="1"/>
</dbReference>
<accession>A0A4D7ATQ9</accession>
<feature type="transmembrane region" description="Helical" evidence="6">
    <location>
        <begin position="309"/>
        <end position="340"/>
    </location>
</feature>
<dbReference type="Pfam" id="PF00753">
    <property type="entry name" value="Lactamase_B"/>
    <property type="match status" value="1"/>
</dbReference>
<feature type="transmembrane region" description="Helical" evidence="6">
    <location>
        <begin position="458"/>
        <end position="477"/>
    </location>
</feature>
<comment type="subcellular location">
    <subcellularLocation>
        <location evidence="1">Cell membrane</location>
        <topology evidence="1">Multi-pass membrane protein</topology>
    </subcellularLocation>
</comment>
<dbReference type="PANTHER" id="PTHR30619">
    <property type="entry name" value="DNA INTERNALIZATION/COMPETENCE PROTEIN COMEC/REC2"/>
    <property type="match status" value="1"/>
</dbReference>
<keyword evidence="9" id="KW-1185">Reference proteome</keyword>
<feature type="transmembrane region" description="Helical" evidence="6">
    <location>
        <begin position="395"/>
        <end position="418"/>
    </location>
</feature>
<proteinExistence type="predicted"/>
<gene>
    <name evidence="8" type="ORF">EIO64_00570</name>
</gene>
<dbReference type="CDD" id="cd07731">
    <property type="entry name" value="ComA-like_MBL-fold"/>
    <property type="match status" value="1"/>
</dbReference>
<feature type="transmembrane region" description="Helical" evidence="6">
    <location>
        <begin position="258"/>
        <end position="274"/>
    </location>
</feature>
<feature type="transmembrane region" description="Helical" evidence="6">
    <location>
        <begin position="424"/>
        <end position="446"/>
    </location>
</feature>
<name>A0A4D7ATQ9_9FIRM</name>
<feature type="domain" description="Metallo-beta-lactamase" evidence="7">
    <location>
        <begin position="519"/>
        <end position="714"/>
    </location>
</feature>
<feature type="transmembrane region" description="Helical" evidence="6">
    <location>
        <begin position="230"/>
        <end position="251"/>
    </location>
</feature>
<evidence type="ECO:0000256" key="1">
    <source>
        <dbReference type="ARBA" id="ARBA00004651"/>
    </source>
</evidence>
<organism evidence="8 9">
    <name type="scientific">Dysosmobacter welbionis</name>
    <dbReference type="NCBI Taxonomy" id="2093857"/>
    <lineage>
        <taxon>Bacteria</taxon>
        <taxon>Bacillati</taxon>
        <taxon>Bacillota</taxon>
        <taxon>Clostridia</taxon>
        <taxon>Eubacteriales</taxon>
        <taxon>Oscillospiraceae</taxon>
        <taxon>Dysosmobacter</taxon>
    </lineage>
</organism>
<feature type="transmembrane region" description="Helical" evidence="6">
    <location>
        <begin position="28"/>
        <end position="45"/>
    </location>
</feature>
<dbReference type="SMART" id="SM00849">
    <property type="entry name" value="Lactamase_B"/>
    <property type="match status" value="1"/>
</dbReference>
<keyword evidence="5 6" id="KW-0472">Membrane</keyword>
<dbReference type="InterPro" id="IPR036866">
    <property type="entry name" value="RibonucZ/Hydroxyglut_hydro"/>
</dbReference>
<dbReference type="GeneID" id="89521225"/>
<dbReference type="InterPro" id="IPR052159">
    <property type="entry name" value="Competence_DNA_uptake"/>
</dbReference>
<keyword evidence="4 6" id="KW-1133">Transmembrane helix</keyword>
<sequence length="749" mass="79974">MRKLAAFTVSFALGICLAQYLLPERLLLPVAAVFFAAACLALLLPGLWRKRVLLVGTGLALALGWNWLYSYAVRAPLAALSGSEGTASMTLLEYAVPTDYGAKVTVKLEGVPLGKVVCYGGADLLDLEPGQTVAAQVKFQDSARLREDTITNFTAQGVFLLAYQRGDEAVYGEGSAGSPRWWPAHAARAMQNRVTALFDGDEAAFLSAILTGDTSGLSEEARSDLSEAGLSHILAVSGLHCGFLMTLILLLTGRHRHRLAAALALPVLMFYTLLTGASPSVVRACIMVVFVLAAPLFQRDSDPPTTLSAALFLILLANPFAAASISLQLSFGAMAGLLWLTPKLQDLLLGERPSGKVCRLLVSSLSATVGAMAFTVPLCAVYFGSLVLISPVSNLLCLTASSLVFTLGLGAVLASFLWVPLGTVIGFVPALLTRYILWISGVLASVPHHALYFTNPYLKYWLVFLYVLFAAAFFLRPKARRKYAVAGVLAAVSLAVTVRLGAPHYTRGGLDAYVLDVGQGESVLLTSGGKFALVDCGSRNSWYDAGGIAADHLATMGCGTLDYLILTHYDYDHISGVAELLARARVDTLLLPDVSDDAGARFRVELAARNHGVDIQYVEAETVYTLGESSLTIYPPGDVEGDNEQGLAVLCTYGDYDLLITGDRNMAAERQLIADHDLPDIEALVVGHHGSKSSTSKELLEALTPETGIISVGDNSYGHPTEDALRRLVLADVEIYRTDKQGTVHLSVN</sequence>
<dbReference type="NCBIfam" id="TIGR00360">
    <property type="entry name" value="ComEC_N-term"/>
    <property type="match status" value="1"/>
</dbReference>
<dbReference type="InterPro" id="IPR035681">
    <property type="entry name" value="ComA-like_MBL"/>
</dbReference>
<feature type="transmembrane region" description="Helical" evidence="6">
    <location>
        <begin position="52"/>
        <end position="72"/>
    </location>
</feature>
<dbReference type="NCBIfam" id="TIGR00361">
    <property type="entry name" value="ComEC_Rec2"/>
    <property type="match status" value="1"/>
</dbReference>
<keyword evidence="3 6" id="KW-0812">Transmembrane</keyword>
<evidence type="ECO:0000259" key="7">
    <source>
        <dbReference type="SMART" id="SM00849"/>
    </source>
</evidence>
<keyword evidence="2" id="KW-1003">Cell membrane</keyword>
<dbReference type="GO" id="GO:0005886">
    <property type="term" value="C:plasma membrane"/>
    <property type="evidence" value="ECO:0007669"/>
    <property type="project" value="UniProtKB-SubCell"/>
</dbReference>
<evidence type="ECO:0000256" key="3">
    <source>
        <dbReference type="ARBA" id="ARBA00022692"/>
    </source>
</evidence>
<reference evidence="9" key="1">
    <citation type="submission" date="2018-12" db="EMBL/GenBank/DDBJ databases">
        <title>Dusodibacter welbiota gen. nov., sp. nov., isolated from human faeces and emended description of the Oscillibacter genus.</title>
        <authorList>
            <person name="Le Roy T."/>
            <person name="Van der Smissen P."/>
            <person name="Delzenne N."/>
            <person name="Muccioli G."/>
            <person name="Collet J.F."/>
            <person name="Cani P.D."/>
        </authorList>
    </citation>
    <scope>NUCLEOTIDE SEQUENCE [LARGE SCALE GENOMIC DNA]</scope>
    <source>
        <strain evidence="9">J115</strain>
    </source>
</reference>
<dbReference type="InterPro" id="IPR004797">
    <property type="entry name" value="Competence_ComEC/Rec2"/>
</dbReference>
<feature type="transmembrane region" description="Helical" evidence="6">
    <location>
        <begin position="360"/>
        <end position="383"/>
    </location>
</feature>
<dbReference type="GO" id="GO:0030420">
    <property type="term" value="P:establishment of competence for transformation"/>
    <property type="evidence" value="ECO:0007669"/>
    <property type="project" value="InterPro"/>
</dbReference>